<keyword evidence="7 17" id="KW-0032">Aminotransferase</keyword>
<keyword evidence="10" id="KW-0663">Pyridoxal phosphate</keyword>
<evidence type="ECO:0000256" key="7">
    <source>
        <dbReference type="ARBA" id="ARBA00022576"/>
    </source>
</evidence>
<protein>
    <recommendedName>
        <fullName evidence="5">phosphoserine transaminase</fullName>
        <ecNumber evidence="5">2.6.1.52</ecNumber>
    </recommendedName>
    <alternativeName>
        <fullName evidence="13">Phosphohydroxythreonine aminotransferase</fullName>
    </alternativeName>
</protein>
<evidence type="ECO:0000256" key="3">
    <source>
        <dbReference type="ARBA" id="ARBA00005099"/>
    </source>
</evidence>
<dbReference type="Proteomes" id="UP000237752">
    <property type="component" value="Unassembled WGS sequence"/>
</dbReference>
<keyword evidence="6" id="KW-0963">Cytoplasm</keyword>
<dbReference type="RefSeq" id="WP_106349538.1">
    <property type="nucleotide sequence ID" value="NZ_PVUE01000011.1"/>
</dbReference>
<dbReference type="EMBL" id="PVUE01000011">
    <property type="protein sequence ID" value="PRZ41156.1"/>
    <property type="molecule type" value="Genomic_DNA"/>
</dbReference>
<dbReference type="Gene3D" id="3.90.1150.10">
    <property type="entry name" value="Aspartate Aminotransferase, domain 1"/>
    <property type="match status" value="1"/>
</dbReference>
<dbReference type="InterPro" id="IPR006272">
    <property type="entry name" value="Pser_aminoTfrase_mycobac"/>
</dbReference>
<comment type="catalytic activity">
    <reaction evidence="14">
        <text>4-(phosphooxy)-L-threonine + 2-oxoglutarate = (R)-3-hydroxy-2-oxo-4-phosphooxybutanoate + L-glutamate</text>
        <dbReference type="Rhea" id="RHEA:16573"/>
        <dbReference type="ChEBI" id="CHEBI:16810"/>
        <dbReference type="ChEBI" id="CHEBI:29985"/>
        <dbReference type="ChEBI" id="CHEBI:58452"/>
        <dbReference type="ChEBI" id="CHEBI:58538"/>
        <dbReference type="EC" id="2.6.1.52"/>
    </reaction>
</comment>
<keyword evidence="11" id="KW-0664">Pyridoxine biosynthesis</keyword>
<dbReference type="GO" id="GO:0004648">
    <property type="term" value="F:O-phospho-L-serine:2-oxoglutarate aminotransferase activity"/>
    <property type="evidence" value="ECO:0007669"/>
    <property type="project" value="UniProtKB-EC"/>
</dbReference>
<dbReference type="Pfam" id="PF00266">
    <property type="entry name" value="Aminotran_5"/>
    <property type="match status" value="1"/>
</dbReference>
<evidence type="ECO:0000313" key="17">
    <source>
        <dbReference type="EMBL" id="PRZ41156.1"/>
    </source>
</evidence>
<evidence type="ECO:0000256" key="14">
    <source>
        <dbReference type="ARBA" id="ARBA00047630"/>
    </source>
</evidence>
<gene>
    <name evidence="17" type="ORF">CLV47_11132</name>
</gene>
<evidence type="ECO:0000256" key="6">
    <source>
        <dbReference type="ARBA" id="ARBA00022490"/>
    </source>
</evidence>
<dbReference type="AlphaFoldDB" id="A0A2T0ZXS0"/>
<evidence type="ECO:0000256" key="1">
    <source>
        <dbReference type="ARBA" id="ARBA00001933"/>
    </source>
</evidence>
<dbReference type="InterPro" id="IPR015421">
    <property type="entry name" value="PyrdxlP-dep_Trfase_major"/>
</dbReference>
<evidence type="ECO:0000259" key="16">
    <source>
        <dbReference type="Pfam" id="PF00266"/>
    </source>
</evidence>
<dbReference type="UniPathway" id="UPA00135">
    <property type="reaction ID" value="UER00197"/>
</dbReference>
<comment type="cofactor">
    <cofactor evidence="1">
        <name>pyridoxal 5'-phosphate</name>
        <dbReference type="ChEBI" id="CHEBI:597326"/>
    </cofactor>
</comment>
<reference evidence="17 18" key="1">
    <citation type="submission" date="2018-03" db="EMBL/GenBank/DDBJ databases">
        <title>Genomic Encyclopedia of Archaeal and Bacterial Type Strains, Phase II (KMG-II): from individual species to whole genera.</title>
        <authorList>
            <person name="Goeker M."/>
        </authorList>
    </citation>
    <scope>NUCLEOTIDE SEQUENCE [LARGE SCALE GENOMIC DNA]</scope>
    <source>
        <strain evidence="17 18">DSM 100065</strain>
    </source>
</reference>
<dbReference type="PIRSF" id="PIRSF000525">
    <property type="entry name" value="SerC"/>
    <property type="match status" value="1"/>
</dbReference>
<evidence type="ECO:0000256" key="12">
    <source>
        <dbReference type="ARBA" id="ARBA00023299"/>
    </source>
</evidence>
<dbReference type="PANTHER" id="PTHR21152">
    <property type="entry name" value="AMINOTRANSFERASE CLASS V"/>
    <property type="match status" value="1"/>
</dbReference>
<dbReference type="GO" id="GO:0008615">
    <property type="term" value="P:pyridoxine biosynthetic process"/>
    <property type="evidence" value="ECO:0007669"/>
    <property type="project" value="UniProtKB-KW"/>
</dbReference>
<dbReference type="Gene3D" id="3.40.640.10">
    <property type="entry name" value="Type I PLP-dependent aspartate aminotransferase-like (Major domain)"/>
    <property type="match status" value="1"/>
</dbReference>
<keyword evidence="18" id="KW-1185">Reference proteome</keyword>
<comment type="similarity">
    <text evidence="4">Belongs to the class-V pyridoxal-phosphate-dependent aminotransferase family. SerC subfamily.</text>
</comment>
<dbReference type="OrthoDB" id="975012at2"/>
<dbReference type="SUPFAM" id="SSF53383">
    <property type="entry name" value="PLP-dependent transferases"/>
    <property type="match status" value="1"/>
</dbReference>
<comment type="pathway">
    <text evidence="3">Amino-acid biosynthesis; L-serine biosynthesis; L-serine from 3-phospho-D-glycerate: step 2/3.</text>
</comment>
<dbReference type="InterPro" id="IPR000192">
    <property type="entry name" value="Aminotrans_V_dom"/>
</dbReference>
<comment type="function">
    <text evidence="2">Catalyzes the reversible conversion of 3-phosphohydroxypyruvate to phosphoserine and of 3-hydroxy-2-oxo-4-phosphonooxybutanoate to phosphohydroxythreonine.</text>
</comment>
<evidence type="ECO:0000313" key="18">
    <source>
        <dbReference type="Proteomes" id="UP000237752"/>
    </source>
</evidence>
<organism evidence="17 18">
    <name type="scientific">Antricoccus suffuscus</name>
    <dbReference type="NCBI Taxonomy" id="1629062"/>
    <lineage>
        <taxon>Bacteria</taxon>
        <taxon>Bacillati</taxon>
        <taxon>Actinomycetota</taxon>
        <taxon>Actinomycetes</taxon>
        <taxon>Geodermatophilales</taxon>
        <taxon>Antricoccaceae</taxon>
        <taxon>Antricoccus</taxon>
    </lineage>
</organism>
<dbReference type="InterPro" id="IPR015422">
    <property type="entry name" value="PyrdxlP-dep_Trfase_small"/>
</dbReference>
<evidence type="ECO:0000256" key="8">
    <source>
        <dbReference type="ARBA" id="ARBA00022605"/>
    </source>
</evidence>
<dbReference type="GO" id="GO:0006564">
    <property type="term" value="P:L-serine biosynthetic process"/>
    <property type="evidence" value="ECO:0007669"/>
    <property type="project" value="UniProtKB-KW"/>
</dbReference>
<feature type="domain" description="Aminotransferase class V" evidence="16">
    <location>
        <begin position="150"/>
        <end position="341"/>
    </location>
</feature>
<accession>A0A2T0ZXS0</accession>
<dbReference type="NCBIfam" id="TIGR01366">
    <property type="entry name" value="serC_3"/>
    <property type="match status" value="1"/>
</dbReference>
<name>A0A2T0ZXS0_9ACTN</name>
<evidence type="ECO:0000256" key="4">
    <source>
        <dbReference type="ARBA" id="ARBA00006904"/>
    </source>
</evidence>
<evidence type="ECO:0000256" key="9">
    <source>
        <dbReference type="ARBA" id="ARBA00022679"/>
    </source>
</evidence>
<dbReference type="PANTHER" id="PTHR21152:SF40">
    <property type="entry name" value="ALANINE--GLYOXYLATE AMINOTRANSFERASE"/>
    <property type="match status" value="1"/>
</dbReference>
<keyword evidence="9 17" id="KW-0808">Transferase</keyword>
<evidence type="ECO:0000256" key="11">
    <source>
        <dbReference type="ARBA" id="ARBA00023096"/>
    </source>
</evidence>
<dbReference type="GO" id="GO:0004760">
    <property type="term" value="F:L-serine-pyruvate transaminase activity"/>
    <property type="evidence" value="ECO:0007669"/>
    <property type="project" value="TreeGrafter"/>
</dbReference>
<proteinExistence type="inferred from homology"/>
<evidence type="ECO:0000256" key="15">
    <source>
        <dbReference type="ARBA" id="ARBA00049007"/>
    </source>
</evidence>
<evidence type="ECO:0000256" key="2">
    <source>
        <dbReference type="ARBA" id="ARBA00003483"/>
    </source>
</evidence>
<evidence type="ECO:0000256" key="13">
    <source>
        <dbReference type="ARBA" id="ARBA00031421"/>
    </source>
</evidence>
<dbReference type="InterPro" id="IPR022278">
    <property type="entry name" value="Pser_aminoTfrase"/>
</dbReference>
<comment type="catalytic activity">
    <reaction evidence="15">
        <text>O-phospho-L-serine + 2-oxoglutarate = 3-phosphooxypyruvate + L-glutamate</text>
        <dbReference type="Rhea" id="RHEA:14329"/>
        <dbReference type="ChEBI" id="CHEBI:16810"/>
        <dbReference type="ChEBI" id="CHEBI:18110"/>
        <dbReference type="ChEBI" id="CHEBI:29985"/>
        <dbReference type="ChEBI" id="CHEBI:57524"/>
        <dbReference type="EC" id="2.6.1.52"/>
    </reaction>
</comment>
<keyword evidence="8" id="KW-0028">Amino-acid biosynthesis</keyword>
<dbReference type="GO" id="GO:0008453">
    <property type="term" value="F:alanine-glyoxylate transaminase activity"/>
    <property type="evidence" value="ECO:0007669"/>
    <property type="project" value="TreeGrafter"/>
</dbReference>
<evidence type="ECO:0000256" key="10">
    <source>
        <dbReference type="ARBA" id="ARBA00022898"/>
    </source>
</evidence>
<comment type="caution">
    <text evidence="17">The sequence shown here is derived from an EMBL/GenBank/DDBJ whole genome shotgun (WGS) entry which is preliminary data.</text>
</comment>
<dbReference type="EC" id="2.6.1.52" evidence="5"/>
<dbReference type="InterPro" id="IPR015424">
    <property type="entry name" value="PyrdxlP-dep_Trfase"/>
</dbReference>
<evidence type="ECO:0000256" key="5">
    <source>
        <dbReference type="ARBA" id="ARBA00013030"/>
    </source>
</evidence>
<keyword evidence="12" id="KW-0718">Serine biosynthesis</keyword>
<dbReference type="GO" id="GO:0019265">
    <property type="term" value="P:glycine biosynthetic process, by transamination of glyoxylate"/>
    <property type="evidence" value="ECO:0007669"/>
    <property type="project" value="TreeGrafter"/>
</dbReference>
<sequence length="382" mass="41184">MTSQQPALAPDSVITLPDELLPEDGRFGSGPSRTRFEALEDFAQVAPNYIGTSHRQPAIMDLVKLIRVGLLEFFDAPEGYEVALGNGGSTYFWDMAAFSLIRQKSQHLSFGEFGGKFAAAVAAAPFLDDPTVIKADVGDASAPVAEAGVDVYAWPHNETSTGVAAAVQRVAGADEDALMVIDGTSGAAGVPVDLSQTDVYYFAPQKGFAGEGGLWIAILSPRAIERLGQIKDTGRFIPATLDLSVALDYARKDQTLNTPSVYTLFMLAHQVDWFVRSGGQEWAVRRTAESAKILYDWAEASAYARPFVSDAALRSPVVGTIDFDDSVDASLVAKHLRANGILDTEPYRKLGRNQLRIGMFVTTPPSDVAALTKCIDYIVERL</sequence>